<dbReference type="PANTHER" id="PTHR38460">
    <property type="entry name" value="TAUTOMERASE YOLI-RELATED"/>
    <property type="match status" value="1"/>
</dbReference>
<dbReference type="Pfam" id="PF14552">
    <property type="entry name" value="Tautomerase_2"/>
    <property type="match status" value="1"/>
</dbReference>
<dbReference type="SUPFAM" id="SSF55331">
    <property type="entry name" value="Tautomerase/MIF"/>
    <property type="match status" value="1"/>
</dbReference>
<gene>
    <name evidence="1" type="ORF">BW737_007160</name>
</gene>
<dbReference type="PANTHER" id="PTHR38460:SF1">
    <property type="entry name" value="TAUTOMERASE YOLI-RELATED"/>
    <property type="match status" value="1"/>
</dbReference>
<comment type="caution">
    <text evidence="1">The sequence shown here is derived from an EMBL/GenBank/DDBJ whole genome shotgun (WGS) entry which is preliminary data.</text>
</comment>
<dbReference type="InterPro" id="IPR014347">
    <property type="entry name" value="Tautomerase/MIF_sf"/>
</dbReference>
<dbReference type="Gene3D" id="3.30.429.10">
    <property type="entry name" value="Macrophage Migration Inhibitory Factor"/>
    <property type="match status" value="1"/>
</dbReference>
<dbReference type="InterPro" id="IPR037479">
    <property type="entry name" value="Tauto_MSAD"/>
</dbReference>
<sequence>MGLMPLVTIELSDALSQETRRKYADAIHEGLVEGLGMDREDRFQVIHALPKEQIIAHPTYLGGRREDVVIVRVLMVRMYGVEQKRSMHQAVARHLEAAGARPDDVFIAVTENQLEDWYPGARGERG</sequence>
<dbReference type="Proteomes" id="UP000194577">
    <property type="component" value="Unassembled WGS sequence"/>
</dbReference>
<evidence type="ECO:0000313" key="1">
    <source>
        <dbReference type="EMBL" id="PHP52654.1"/>
    </source>
</evidence>
<name>A0ABX4MB08_9ACTO</name>
<protein>
    <submittedName>
        <fullName evidence="1">Tautomerase family protein</fullName>
    </submittedName>
</protein>
<evidence type="ECO:0000313" key="2">
    <source>
        <dbReference type="Proteomes" id="UP000194577"/>
    </source>
</evidence>
<organism evidence="1 2">
    <name type="scientific">Actinomyces ruminis</name>
    <dbReference type="NCBI Taxonomy" id="1937003"/>
    <lineage>
        <taxon>Bacteria</taxon>
        <taxon>Bacillati</taxon>
        <taxon>Actinomycetota</taxon>
        <taxon>Actinomycetes</taxon>
        <taxon>Actinomycetales</taxon>
        <taxon>Actinomycetaceae</taxon>
        <taxon>Actinomyces</taxon>
    </lineage>
</organism>
<accession>A0ABX4MB08</accession>
<reference evidence="1 2" key="1">
    <citation type="submission" date="2017-10" db="EMBL/GenBank/DDBJ databases">
        <title>Draft genome sequence of cellulolytic Actinomyces sp CtC72 isolated from cattle rumen fluid.</title>
        <authorList>
            <person name="Joshi A.J."/>
            <person name="Vasudevan G."/>
            <person name="Lanjekar V.B."/>
            <person name="Hivarkar S."/>
            <person name="Engineer A."/>
            <person name="Pore S.D."/>
            <person name="Dhakephalkar P.K."/>
            <person name="Dagar S."/>
        </authorList>
    </citation>
    <scope>NUCLEOTIDE SEQUENCE [LARGE SCALE GENOMIC DNA]</scope>
    <source>
        <strain evidence="2">CtC72</strain>
    </source>
</reference>
<keyword evidence="2" id="KW-1185">Reference proteome</keyword>
<proteinExistence type="predicted"/>
<dbReference type="EMBL" id="MTPX02000041">
    <property type="protein sequence ID" value="PHP52654.1"/>
    <property type="molecule type" value="Genomic_DNA"/>
</dbReference>